<dbReference type="RefSeq" id="YP_010796975.1">
    <property type="nucleotide sequence ID" value="NC_076113.1"/>
</dbReference>
<organism evidence="2 3">
    <name type="scientific">Trichosanthes associated rhabdovirus 1</name>
    <dbReference type="NCBI Taxonomy" id="2654367"/>
    <lineage>
        <taxon>Viruses</taxon>
        <taxon>Riboviria</taxon>
        <taxon>Orthornavirae</taxon>
        <taxon>Negarnaviricota</taxon>
        <taxon>Haploviricotina</taxon>
        <taxon>Monjiviricetes</taxon>
        <taxon>Mononegavirales</taxon>
        <taxon>Rhabdoviridae</taxon>
        <taxon>Betarhabdovirinae</taxon>
        <taxon>Alphacytorhabdovirus</taxon>
        <taxon>Alphacytorhabdovirus trichonsathei</taxon>
        <taxon>Cytorhabdovirus trichosanthei</taxon>
    </lineage>
</organism>
<dbReference type="GeneID" id="80534662"/>
<dbReference type="KEGG" id="vg:80534662"/>
<gene>
    <name evidence="2" type="primary">G</name>
</gene>
<keyword evidence="1" id="KW-0472">Membrane</keyword>
<evidence type="ECO:0000256" key="1">
    <source>
        <dbReference type="SAM" id="Phobius"/>
    </source>
</evidence>
<keyword evidence="3" id="KW-1185">Reference proteome</keyword>
<evidence type="ECO:0000313" key="3">
    <source>
        <dbReference type="Proteomes" id="UP000679124"/>
    </source>
</evidence>
<name>A0A6F9EYP3_9RHAB</name>
<accession>A0A6F9EYP3</accession>
<sequence>MSFFPIFILTAITIGNMVSSEDRFFNATIGPYGICGSETMNIETVLSECYSRCLKPPQPNGGYTITVHQSDVQNAGPLTVECRKVSLEQTFTKSWVFSTSKSEPRVTSEVVSETECRETVQKNCPSYDCNIREPRELPEEYHYASDTISRKTFITAISMPSSLTTDGSKLLIMPLGSEHTFDINLEIGSSGGGVYLWKKRQYEAECPFKPAGRYGCDYYENVPSDKHFVCAKGGFSITFGHDLSYAYPSCSRLYISKEGIIYRNDKGDGLNIHSQRLDLTDVQYKQEDAESFRNKMNHVLANMDSDMCMMQCEMLSLEARTPRTSPKLLKVGKNLILLEPNGTGVACAVAYGCRLSSPHVLCGSPPRIGIECTGKSGYWEPTKPYMVSGDKCVRPHKQEKLVFTAGHHVYTLDDDLTVLVPSGFMHGRQMDLFASDHMEGLQFSRKDISDLRASWSGAKESSGKDAEATSSTRNITVPDMDFPILELPNKLAHYLAQKTHEIIVFGIVVVVLIMSIWMGIKLLTQPLTKNRITRKSTSIRENPQEYQPVARWI</sequence>
<evidence type="ECO:0000313" key="2">
    <source>
        <dbReference type="EMBL" id="DAC81997.1"/>
    </source>
</evidence>
<dbReference type="Proteomes" id="UP000679124">
    <property type="component" value="Segment"/>
</dbReference>
<keyword evidence="1" id="KW-0812">Transmembrane</keyword>
<reference evidence="2" key="1">
    <citation type="journal article" date="2020" name="Acta Virol.">
        <title>Identification of Trichosanthes associated rhabdovirus 1, a novel member of the genus Cytorhabdovirus of the family Rhabdoviridae, in the Trichosanthes kirilowii transcriptome.</title>
        <authorList>
            <person name="Goh C.J."/>
            <person name="Park D."/>
            <person name="Hahn Y."/>
        </authorList>
    </citation>
    <scope>NUCLEOTIDE SEQUENCE</scope>
    <source>
        <strain evidence="2">Shenzhen</strain>
    </source>
</reference>
<feature type="transmembrane region" description="Helical" evidence="1">
    <location>
        <begin position="502"/>
        <end position="524"/>
    </location>
</feature>
<protein>
    <submittedName>
        <fullName evidence="2">Glycoprotein</fullName>
    </submittedName>
</protein>
<dbReference type="EMBL" id="BK011194">
    <property type="protein sequence ID" value="DAC81997.1"/>
    <property type="molecule type" value="Viral_cRNA"/>
</dbReference>
<proteinExistence type="predicted"/>
<keyword evidence="1" id="KW-1133">Transmembrane helix</keyword>